<dbReference type="Pfam" id="PF00107">
    <property type="entry name" value="ADH_zinc_N"/>
    <property type="match status" value="1"/>
</dbReference>
<dbReference type="InterPro" id="IPR011032">
    <property type="entry name" value="GroES-like_sf"/>
</dbReference>
<keyword evidence="3" id="KW-1185">Reference proteome</keyword>
<dbReference type="SUPFAM" id="SSF51735">
    <property type="entry name" value="NAD(P)-binding Rossmann-fold domains"/>
    <property type="match status" value="1"/>
</dbReference>
<reference evidence="2" key="1">
    <citation type="submission" date="2017-07" db="EMBL/GenBank/DDBJ databases">
        <title>The genome sequence of Paludifilum halophilum highlights mechanisms for microbial adaptation to high salt environemnts.</title>
        <authorList>
            <person name="Belbahri L."/>
        </authorList>
    </citation>
    <scope>NUCLEOTIDE SEQUENCE [LARGE SCALE GENOMIC DNA]</scope>
    <source>
        <strain evidence="2">DSM 102817</strain>
    </source>
</reference>
<dbReference type="PANTHER" id="PTHR45033:SF3">
    <property type="entry name" value="DEHYDROGENASE, PUTATIVE (AFU_ORTHOLOGUE AFUA_2G13270)-RELATED"/>
    <property type="match status" value="1"/>
</dbReference>
<protein>
    <submittedName>
        <fullName evidence="2">Alcohol dehydrogenase</fullName>
    </submittedName>
</protein>
<dbReference type="Pfam" id="PF08240">
    <property type="entry name" value="ADH_N"/>
    <property type="match status" value="1"/>
</dbReference>
<dbReference type="OrthoDB" id="9787435at2"/>
<dbReference type="Gene3D" id="3.90.180.10">
    <property type="entry name" value="Medium-chain alcohol dehydrogenases, catalytic domain"/>
    <property type="match status" value="1"/>
</dbReference>
<comment type="caution">
    <text evidence="2">The sequence shown here is derived from an EMBL/GenBank/DDBJ whole genome shotgun (WGS) entry which is preliminary data.</text>
</comment>
<dbReference type="EMBL" id="NOWF01000001">
    <property type="protein sequence ID" value="OYD09587.1"/>
    <property type="molecule type" value="Genomic_DNA"/>
</dbReference>
<feature type="domain" description="Enoyl reductase (ER)" evidence="1">
    <location>
        <begin position="11"/>
        <end position="327"/>
    </location>
</feature>
<dbReference type="SMART" id="SM00829">
    <property type="entry name" value="PKS_ER"/>
    <property type="match status" value="1"/>
</dbReference>
<dbReference type="GO" id="GO:0016491">
    <property type="term" value="F:oxidoreductase activity"/>
    <property type="evidence" value="ECO:0007669"/>
    <property type="project" value="InterPro"/>
</dbReference>
<dbReference type="InterPro" id="IPR020843">
    <property type="entry name" value="ER"/>
</dbReference>
<accession>A0A235BCC0</accession>
<dbReference type="PANTHER" id="PTHR45033">
    <property type="match status" value="1"/>
</dbReference>
<dbReference type="InterPro" id="IPR036291">
    <property type="entry name" value="NAD(P)-bd_dom_sf"/>
</dbReference>
<dbReference type="AlphaFoldDB" id="A0A235BCC0"/>
<dbReference type="SUPFAM" id="SSF50129">
    <property type="entry name" value="GroES-like"/>
    <property type="match status" value="1"/>
</dbReference>
<evidence type="ECO:0000259" key="1">
    <source>
        <dbReference type="SMART" id="SM00829"/>
    </source>
</evidence>
<dbReference type="InterPro" id="IPR013149">
    <property type="entry name" value="ADH-like_C"/>
</dbReference>
<dbReference type="InterPro" id="IPR013154">
    <property type="entry name" value="ADH-like_N"/>
</dbReference>
<evidence type="ECO:0000313" key="2">
    <source>
        <dbReference type="EMBL" id="OYD09587.1"/>
    </source>
</evidence>
<organism evidence="2 3">
    <name type="scientific">Paludifilum halophilum</name>
    <dbReference type="NCBI Taxonomy" id="1642702"/>
    <lineage>
        <taxon>Bacteria</taxon>
        <taxon>Bacillati</taxon>
        <taxon>Bacillota</taxon>
        <taxon>Bacilli</taxon>
        <taxon>Bacillales</taxon>
        <taxon>Thermoactinomycetaceae</taxon>
        <taxon>Paludifilum</taxon>
    </lineage>
</organism>
<name>A0A235BCC0_9BACL</name>
<evidence type="ECO:0000313" key="3">
    <source>
        <dbReference type="Proteomes" id="UP000215459"/>
    </source>
</evidence>
<gene>
    <name evidence="2" type="ORF">CHM34_00805</name>
</gene>
<sequence>MKAVVHDGPAGWDGLKTKEMREASAGSGEVKVRLKASGLNHRDIWVLYRRKETDRPVILGSDGAGVVEHVGEGVEGIRVGDEVVINPSLGWSHTSDAPPAGFDILGSPTPGTFAESIVVPAENIEKKPAHLDWGEAGILPLAALTAYRALFTRGRLQAGEHVLIPGIGSGVATFILMMAKVAGARVTVTSRSEEKRNKALELGADAAIDSEGDWQKSMKDDQADLIIDSVGPATFEKALGRLKSGGRFVNFGASTGESVKLPLRPFFYGQFNLLGTTMGSAEEFRKMLRLVETHQIRPVLDQTYPLSEALQAFQRMKDGKQFGKIGLKID</sequence>
<dbReference type="Gene3D" id="3.40.50.720">
    <property type="entry name" value="NAD(P)-binding Rossmann-like Domain"/>
    <property type="match status" value="1"/>
</dbReference>
<dbReference type="RefSeq" id="WP_094262687.1">
    <property type="nucleotide sequence ID" value="NZ_NOWF01000001.1"/>
</dbReference>
<dbReference type="Proteomes" id="UP000215459">
    <property type="component" value="Unassembled WGS sequence"/>
</dbReference>
<proteinExistence type="predicted"/>
<dbReference type="InterPro" id="IPR052711">
    <property type="entry name" value="Zinc_ADH-like"/>
</dbReference>